<name>A0A6F8YB94_9ACTN</name>
<dbReference type="KEGG" id="psuu:Psuf_006880"/>
<sequence>MEPALARPPRVRRRPVILAAIADAAGGAESVFEIDFARLCRGAGLPEPSRRVSRVDRDGRRRYRDVRFDRWGRPCRDRR</sequence>
<proteinExistence type="predicted"/>
<accession>A0A6F8YB94</accession>
<reference evidence="1 2" key="2">
    <citation type="submission" date="2020-03" db="EMBL/GenBank/DDBJ databases">
        <authorList>
            <person name="Ichikawa N."/>
            <person name="Kimura A."/>
            <person name="Kitahashi Y."/>
            <person name="Uohara A."/>
        </authorList>
    </citation>
    <scope>NUCLEOTIDE SEQUENCE [LARGE SCALE GENOMIC DNA]</scope>
    <source>
        <strain evidence="1 2">NBRC 105367</strain>
    </source>
</reference>
<evidence type="ECO:0000313" key="2">
    <source>
        <dbReference type="Proteomes" id="UP000503011"/>
    </source>
</evidence>
<protein>
    <submittedName>
        <fullName evidence="1">Uncharacterized protein</fullName>
    </submittedName>
</protein>
<dbReference type="Proteomes" id="UP000503011">
    <property type="component" value="Chromosome"/>
</dbReference>
<dbReference type="EMBL" id="AP022871">
    <property type="protein sequence ID" value="BCB83375.1"/>
    <property type="molecule type" value="Genomic_DNA"/>
</dbReference>
<evidence type="ECO:0000313" key="1">
    <source>
        <dbReference type="EMBL" id="BCB83375.1"/>
    </source>
</evidence>
<organism evidence="1 2">
    <name type="scientific">Phytohabitans suffuscus</name>
    <dbReference type="NCBI Taxonomy" id="624315"/>
    <lineage>
        <taxon>Bacteria</taxon>
        <taxon>Bacillati</taxon>
        <taxon>Actinomycetota</taxon>
        <taxon>Actinomycetes</taxon>
        <taxon>Micromonosporales</taxon>
        <taxon>Micromonosporaceae</taxon>
    </lineage>
</organism>
<keyword evidence="2" id="KW-1185">Reference proteome</keyword>
<reference evidence="1 2" key="1">
    <citation type="submission" date="2020-03" db="EMBL/GenBank/DDBJ databases">
        <title>Whole genome shotgun sequence of Phytohabitans suffuscus NBRC 105367.</title>
        <authorList>
            <person name="Komaki H."/>
            <person name="Tamura T."/>
        </authorList>
    </citation>
    <scope>NUCLEOTIDE SEQUENCE [LARGE SCALE GENOMIC DNA]</scope>
    <source>
        <strain evidence="1 2">NBRC 105367</strain>
    </source>
</reference>
<dbReference type="AlphaFoldDB" id="A0A6F8YB94"/>
<gene>
    <name evidence="1" type="ORF">Psuf_006880</name>
</gene>